<reference evidence="4 5" key="1">
    <citation type="submission" date="2023-03" db="EMBL/GenBank/DDBJ databases">
        <title>Thalassotalea loyana LMG 22536T draft genome sequence.</title>
        <authorList>
            <person name="Sawabe T."/>
        </authorList>
    </citation>
    <scope>NUCLEOTIDE SEQUENCE [LARGE SCALE GENOMIC DNA]</scope>
    <source>
        <strain evidence="4 5">LMG 22536</strain>
    </source>
</reference>
<keyword evidence="2" id="KW-0732">Signal</keyword>
<keyword evidence="5" id="KW-1185">Reference proteome</keyword>
<feature type="domain" description="Peptidase S9 prolyl oligopeptidase catalytic" evidence="3">
    <location>
        <begin position="428"/>
        <end position="641"/>
    </location>
</feature>
<keyword evidence="1" id="KW-0378">Hydrolase</keyword>
<gene>
    <name evidence="4" type="ORF">tloyanaT_05800</name>
</gene>
<feature type="signal peptide" evidence="2">
    <location>
        <begin position="1"/>
        <end position="22"/>
    </location>
</feature>
<proteinExistence type="predicted"/>
<dbReference type="SUPFAM" id="SSF53474">
    <property type="entry name" value="alpha/beta-Hydrolases"/>
    <property type="match status" value="1"/>
</dbReference>
<comment type="caution">
    <text evidence="4">The sequence shown here is derived from an EMBL/GenBank/DDBJ whole genome shotgun (WGS) entry which is preliminary data.</text>
</comment>
<evidence type="ECO:0000313" key="5">
    <source>
        <dbReference type="Proteomes" id="UP001157134"/>
    </source>
</evidence>
<dbReference type="Gene3D" id="3.40.50.1820">
    <property type="entry name" value="alpha/beta hydrolase"/>
    <property type="match status" value="1"/>
</dbReference>
<evidence type="ECO:0000313" key="4">
    <source>
        <dbReference type="EMBL" id="GLX84328.1"/>
    </source>
</evidence>
<dbReference type="SUPFAM" id="SSF82171">
    <property type="entry name" value="DPP6 N-terminal domain-like"/>
    <property type="match status" value="1"/>
</dbReference>
<protein>
    <submittedName>
        <fullName evidence="4">Peptidase S9</fullName>
    </submittedName>
</protein>
<dbReference type="InterPro" id="IPR029058">
    <property type="entry name" value="AB_hydrolase_fold"/>
</dbReference>
<dbReference type="EMBL" id="BSSV01000001">
    <property type="protein sequence ID" value="GLX84328.1"/>
    <property type="molecule type" value="Genomic_DNA"/>
</dbReference>
<dbReference type="PANTHER" id="PTHR42776:SF27">
    <property type="entry name" value="DIPEPTIDYL PEPTIDASE FAMILY MEMBER 6"/>
    <property type="match status" value="1"/>
</dbReference>
<dbReference type="PANTHER" id="PTHR42776">
    <property type="entry name" value="SERINE PEPTIDASE S9 FAMILY MEMBER"/>
    <property type="match status" value="1"/>
</dbReference>
<organism evidence="4 5">
    <name type="scientific">Thalassotalea loyana</name>
    <dbReference type="NCBI Taxonomy" id="280483"/>
    <lineage>
        <taxon>Bacteria</taxon>
        <taxon>Pseudomonadati</taxon>
        <taxon>Pseudomonadota</taxon>
        <taxon>Gammaproteobacteria</taxon>
        <taxon>Alteromonadales</taxon>
        <taxon>Colwelliaceae</taxon>
        <taxon>Thalassotalea</taxon>
    </lineage>
</organism>
<evidence type="ECO:0000256" key="1">
    <source>
        <dbReference type="ARBA" id="ARBA00022801"/>
    </source>
</evidence>
<name>A0ABQ6H867_9GAMM</name>
<evidence type="ECO:0000256" key="2">
    <source>
        <dbReference type="SAM" id="SignalP"/>
    </source>
</evidence>
<sequence>MDFMRFILLLICCAFLQTAAFAQNTLPSIEAYGALPDKNMMVISPSGDRIAYRTQSADKDYVVVFDLTTNKMVAAIDAADVNPKWTHFIDEDRILFLVSESKKINYGKRSFDDSAAFIYELKSNKFHQVLTAGNGIYAGQAGLGWIVAMSEDRKYAYMPAWIDAGKFGVVRANLDRKRRPKVISKGISDAIDYFVESNGDILARERYDDEANIHKIEVPMNDRWRTIYSEEKELFEGMQVGGISPDKKHLIVSKFDEKLGRWGYYKLSLESGDLSQAIFIREDAGVESLITDINRVVYGAIYSGFKPSYEFFDPKYTKLMENIAVAMPNNSFYIADHTPDFSSFIFRLEGESSPGDYYKFSKGQFQFISSSRDKISPEQVHPVSSASISARDGVIIPTLITSPLHKEINNLPAVMLPHGGPRSYDRIKFNWLAQYFASQGYLVIQPQFRGSTGFGEKHKQLGDGQWGLSMQDDLTDTLQALVKQGKVDKDRICIVGWSYGGYAALAGVAFEPDLYRCAVSINGLSDVHEMLIDTTRYRDDNHWLVAYWEKVAVGAEVSESHLQRISPIHHVDNIKVPVLLIHGERDNVVPVKQSELMYEKLIDSNKEAQFIELNDGDHSLTNFQNRMAALKAIDAFIKKHI</sequence>
<dbReference type="InterPro" id="IPR001375">
    <property type="entry name" value="Peptidase_S9_cat"/>
</dbReference>
<dbReference type="Pfam" id="PF00326">
    <property type="entry name" value="Peptidase_S9"/>
    <property type="match status" value="1"/>
</dbReference>
<accession>A0ABQ6H867</accession>
<evidence type="ECO:0000259" key="3">
    <source>
        <dbReference type="Pfam" id="PF00326"/>
    </source>
</evidence>
<feature type="chain" id="PRO_5045438129" evidence="2">
    <location>
        <begin position="23"/>
        <end position="641"/>
    </location>
</feature>
<dbReference type="Proteomes" id="UP001157134">
    <property type="component" value="Unassembled WGS sequence"/>
</dbReference>